<dbReference type="AlphaFoldDB" id="A0A9P6NPF1"/>
<accession>A0A9P6NPF1</accession>
<dbReference type="PROSITE" id="PS01074">
    <property type="entry name" value="TERPENE_SYNTHASES"/>
    <property type="match status" value="1"/>
</dbReference>
<dbReference type="OrthoDB" id="21502at2759"/>
<evidence type="ECO:0000313" key="7">
    <source>
        <dbReference type="EMBL" id="KAG0149788.1"/>
    </source>
</evidence>
<reference evidence="7" key="1">
    <citation type="submission" date="2013-11" db="EMBL/GenBank/DDBJ databases">
        <title>Genome sequence of the fusiform rust pathogen reveals effectors for host alternation and coevolution with pine.</title>
        <authorList>
            <consortium name="DOE Joint Genome Institute"/>
            <person name="Smith K."/>
            <person name="Pendleton A."/>
            <person name="Kubisiak T."/>
            <person name="Anderson C."/>
            <person name="Salamov A."/>
            <person name="Aerts A."/>
            <person name="Riley R."/>
            <person name="Clum A."/>
            <person name="Lindquist E."/>
            <person name="Ence D."/>
            <person name="Campbell M."/>
            <person name="Kronenberg Z."/>
            <person name="Feau N."/>
            <person name="Dhillon B."/>
            <person name="Hamelin R."/>
            <person name="Burleigh J."/>
            <person name="Smith J."/>
            <person name="Yandell M."/>
            <person name="Nelson C."/>
            <person name="Grigoriev I."/>
            <person name="Davis J."/>
        </authorList>
    </citation>
    <scope>NUCLEOTIDE SEQUENCE</scope>
    <source>
        <strain evidence="7">G11</strain>
    </source>
</reference>
<dbReference type="InterPro" id="IPR008930">
    <property type="entry name" value="Terpenoid_cyclase/PrenylTrfase"/>
</dbReference>
<protein>
    <recommendedName>
        <fullName evidence="4">lanosterol synthase</fullName>
        <ecNumber evidence="4">5.4.99.7</ecNumber>
    </recommendedName>
</protein>
<dbReference type="GO" id="GO:0006696">
    <property type="term" value="P:ergosterol biosynthetic process"/>
    <property type="evidence" value="ECO:0007669"/>
    <property type="project" value="TreeGrafter"/>
</dbReference>
<gene>
    <name evidence="7" type="ORF">CROQUDRAFT_653055</name>
</gene>
<evidence type="ECO:0000256" key="3">
    <source>
        <dbReference type="ARBA" id="ARBA00023235"/>
    </source>
</evidence>
<dbReference type="Proteomes" id="UP000886653">
    <property type="component" value="Unassembled WGS sequence"/>
</dbReference>
<dbReference type="GO" id="GO:0005811">
    <property type="term" value="C:lipid droplet"/>
    <property type="evidence" value="ECO:0007669"/>
    <property type="project" value="InterPro"/>
</dbReference>
<dbReference type="PANTHER" id="PTHR11764">
    <property type="entry name" value="TERPENE CYCLASE/MUTASE FAMILY MEMBER"/>
    <property type="match status" value="1"/>
</dbReference>
<evidence type="ECO:0000313" key="8">
    <source>
        <dbReference type="Proteomes" id="UP000886653"/>
    </source>
</evidence>
<dbReference type="CDD" id="cd02892">
    <property type="entry name" value="SQCY_1"/>
    <property type="match status" value="1"/>
</dbReference>
<evidence type="ECO:0000256" key="1">
    <source>
        <dbReference type="ARBA" id="ARBA00009755"/>
    </source>
</evidence>
<dbReference type="SUPFAM" id="SSF48239">
    <property type="entry name" value="Terpenoid cyclases/Protein prenyltransferases"/>
    <property type="match status" value="2"/>
</dbReference>
<evidence type="ECO:0000259" key="5">
    <source>
        <dbReference type="Pfam" id="PF13243"/>
    </source>
</evidence>
<organism evidence="7 8">
    <name type="scientific">Cronartium quercuum f. sp. fusiforme G11</name>
    <dbReference type="NCBI Taxonomy" id="708437"/>
    <lineage>
        <taxon>Eukaryota</taxon>
        <taxon>Fungi</taxon>
        <taxon>Dikarya</taxon>
        <taxon>Basidiomycota</taxon>
        <taxon>Pucciniomycotina</taxon>
        <taxon>Pucciniomycetes</taxon>
        <taxon>Pucciniales</taxon>
        <taxon>Coleosporiaceae</taxon>
        <taxon>Cronartium</taxon>
    </lineage>
</organism>
<keyword evidence="8" id="KW-1185">Reference proteome</keyword>
<dbReference type="InterPro" id="IPR002365">
    <property type="entry name" value="Terpene_synthase_CS"/>
</dbReference>
<name>A0A9P6NPF1_9BASI</name>
<dbReference type="InterPro" id="IPR018333">
    <property type="entry name" value="Squalene_cyclase"/>
</dbReference>
<evidence type="ECO:0000259" key="6">
    <source>
        <dbReference type="Pfam" id="PF13249"/>
    </source>
</evidence>
<dbReference type="Pfam" id="PF13243">
    <property type="entry name" value="SQHop_cyclase_C"/>
    <property type="match status" value="1"/>
</dbReference>
<comment type="similarity">
    <text evidence="1">Belongs to the terpene cyclase/mutase family.</text>
</comment>
<dbReference type="InterPro" id="IPR032696">
    <property type="entry name" value="SQ_cyclase_C"/>
</dbReference>
<dbReference type="PANTHER" id="PTHR11764:SF20">
    <property type="entry name" value="LANOSTEROL SYNTHASE"/>
    <property type="match status" value="1"/>
</dbReference>
<dbReference type="Pfam" id="PF13249">
    <property type="entry name" value="SQHop_cyclase_N"/>
    <property type="match status" value="1"/>
</dbReference>
<dbReference type="EMBL" id="MU167224">
    <property type="protein sequence ID" value="KAG0149788.1"/>
    <property type="molecule type" value="Genomic_DNA"/>
</dbReference>
<dbReference type="FunFam" id="1.50.10.20:FF:000002">
    <property type="entry name" value="Terpene cyclase/mutase family member"/>
    <property type="match status" value="1"/>
</dbReference>
<dbReference type="EC" id="5.4.99.7" evidence="4"/>
<feature type="domain" description="Squalene cyclase N-terminal" evidence="6">
    <location>
        <begin position="105"/>
        <end position="334"/>
    </location>
</feature>
<evidence type="ECO:0000256" key="4">
    <source>
        <dbReference type="ARBA" id="ARBA00029485"/>
    </source>
</evidence>
<evidence type="ECO:0000256" key="2">
    <source>
        <dbReference type="ARBA" id="ARBA00022737"/>
    </source>
</evidence>
<comment type="caution">
    <text evidence="7">The sequence shown here is derived from an EMBL/GenBank/DDBJ whole genome shotgun (WGS) entry which is preliminary data.</text>
</comment>
<dbReference type="GO" id="GO:0016104">
    <property type="term" value="P:triterpenoid biosynthetic process"/>
    <property type="evidence" value="ECO:0007669"/>
    <property type="project" value="InterPro"/>
</dbReference>
<dbReference type="InterPro" id="IPR032697">
    <property type="entry name" value="SQ_cyclase_N"/>
</dbReference>
<sequence>MVVLINNTSISATGPLGSTDLTRWHLDTSSDGKVNWSYDSSPERSLGLQSFETKYWLSLHPKGPTLPDPEGNPLKAARNGLEFLKQFQSPDGLVIACYITKIPFSREVTQELARYLANEQRSGKSPRDQGWGLHVAGHSTVFGTALNYVTCRLLGIDAEAPMLVRARATLHALGGATGIPTWGKVWLSLLNVYDWEGVNPIPPEFWLLPDFIPFHPWRWWVHSRQVYLAMSYLWGKRVKADLNPLLNSLRQELYVQPFESIEWFKCRNLVAKEDLYSPHHPVADALFRVLGLWERVCPKSIRHAGISRVHELCKMEDENTNYQALAPVNKVLNMIISWDQDGRDSEIFKLHEKSLHQFLWMTNYTPKLISKERLCQAVDVILSLQNLNGGYGSYELIRGPSWLEWLSPAEIFAKTMVEICYVECTTACLTALSVFNQHFSDYRADEISLARQSAIKFIHQSQRPDGSWYGSWAVCFTYATMFALESLSLNGETYDNSIRVKKACKFLIDRQMKDGGWGESFESCEQDVYIHHQKSQIVQTSWAILGLISVKYPQLDSIKRGCQFIMSRQKSNGEWDEEEESIKGVFNKTTSVTYPNYKFAWTIWALGKAFKQYPEINWNI</sequence>
<dbReference type="Gene3D" id="1.50.10.20">
    <property type="match status" value="2"/>
</dbReference>
<proteinExistence type="inferred from homology"/>
<feature type="domain" description="Squalene cyclase C-terminal" evidence="5">
    <location>
        <begin position="371"/>
        <end position="609"/>
    </location>
</feature>
<keyword evidence="2" id="KW-0677">Repeat</keyword>
<dbReference type="GO" id="GO:0000250">
    <property type="term" value="F:lanosterol synthase activity"/>
    <property type="evidence" value="ECO:0007669"/>
    <property type="project" value="UniProtKB-EC"/>
</dbReference>
<keyword evidence="3" id="KW-0413">Isomerase</keyword>